<comment type="caution">
    <text evidence="1">The sequence shown here is derived from an EMBL/GenBank/DDBJ whole genome shotgun (WGS) entry which is preliminary data.</text>
</comment>
<sequence>LWGQAKTITGEVNDNTGTPIPGVNVIVKNSSIGTVTDFDGKFSIDVPADAAQILVFSMIGYANKEVSITNETTLNI</sequence>
<evidence type="ECO:0008006" key="3">
    <source>
        <dbReference type="Google" id="ProtNLM"/>
    </source>
</evidence>
<dbReference type="EMBL" id="SLTR01000763">
    <property type="protein sequence ID" value="TDA72278.1"/>
    <property type="molecule type" value="Genomic_DNA"/>
</dbReference>
<reference evidence="1 2" key="1">
    <citation type="submission" date="2019-03" db="EMBL/GenBank/DDBJ databases">
        <title>Halomonas marinisediminis sp. nov., a moderately halophilic bacterium isolated from the Bohai Gulf.</title>
        <authorList>
            <person name="Ji X."/>
        </authorList>
    </citation>
    <scope>NUCLEOTIDE SEQUENCE [LARGE SCALE GENOMIC DNA]</scope>
    <source>
        <strain evidence="1 2">204</strain>
    </source>
</reference>
<dbReference type="Pfam" id="PF13715">
    <property type="entry name" value="CarbopepD_reg_2"/>
    <property type="match status" value="1"/>
</dbReference>
<name>A0ABY2D1G6_9GAMM</name>
<proteinExistence type="predicted"/>
<dbReference type="Gene3D" id="2.60.40.1120">
    <property type="entry name" value="Carboxypeptidase-like, regulatory domain"/>
    <property type="match status" value="1"/>
</dbReference>
<accession>A0ABY2D1G6</accession>
<dbReference type="InterPro" id="IPR008969">
    <property type="entry name" value="CarboxyPept-like_regulatory"/>
</dbReference>
<keyword evidence="2" id="KW-1185">Reference proteome</keyword>
<dbReference type="SUPFAM" id="SSF49464">
    <property type="entry name" value="Carboxypeptidase regulatory domain-like"/>
    <property type="match status" value="1"/>
</dbReference>
<organism evidence="1 2">
    <name type="scientific">Halomonas marinisediminis</name>
    <dbReference type="NCBI Taxonomy" id="2546095"/>
    <lineage>
        <taxon>Bacteria</taxon>
        <taxon>Pseudomonadati</taxon>
        <taxon>Pseudomonadota</taxon>
        <taxon>Gammaproteobacteria</taxon>
        <taxon>Oceanospirillales</taxon>
        <taxon>Halomonadaceae</taxon>
        <taxon>Halomonas</taxon>
    </lineage>
</organism>
<evidence type="ECO:0000313" key="1">
    <source>
        <dbReference type="EMBL" id="TDA72278.1"/>
    </source>
</evidence>
<feature type="non-terminal residue" evidence="1">
    <location>
        <position position="76"/>
    </location>
</feature>
<dbReference type="Proteomes" id="UP000294823">
    <property type="component" value="Unassembled WGS sequence"/>
</dbReference>
<evidence type="ECO:0000313" key="2">
    <source>
        <dbReference type="Proteomes" id="UP000294823"/>
    </source>
</evidence>
<gene>
    <name evidence="1" type="ORF">E0702_18450</name>
</gene>
<feature type="non-terminal residue" evidence="1">
    <location>
        <position position="1"/>
    </location>
</feature>
<protein>
    <recommendedName>
        <fullName evidence="3">SusC/RagA family TonB-linked outer membrane protein</fullName>
    </recommendedName>
</protein>